<name>A0A816NZI9_BRANA</name>
<evidence type="ECO:0000313" key="1">
    <source>
        <dbReference type="EMBL" id="CAF2042314.1"/>
    </source>
</evidence>
<dbReference type="AlphaFoldDB" id="A0A816NZI9"/>
<dbReference type="Proteomes" id="UP001295469">
    <property type="component" value="Chromosome A09"/>
</dbReference>
<gene>
    <name evidence="1" type="ORF">DARMORV10_A09P25260.1</name>
</gene>
<proteinExistence type="predicted"/>
<organism evidence="1">
    <name type="scientific">Brassica napus</name>
    <name type="common">Rape</name>
    <dbReference type="NCBI Taxonomy" id="3708"/>
    <lineage>
        <taxon>Eukaryota</taxon>
        <taxon>Viridiplantae</taxon>
        <taxon>Streptophyta</taxon>
        <taxon>Embryophyta</taxon>
        <taxon>Tracheophyta</taxon>
        <taxon>Spermatophyta</taxon>
        <taxon>Magnoliopsida</taxon>
        <taxon>eudicotyledons</taxon>
        <taxon>Gunneridae</taxon>
        <taxon>Pentapetalae</taxon>
        <taxon>rosids</taxon>
        <taxon>malvids</taxon>
        <taxon>Brassicales</taxon>
        <taxon>Brassicaceae</taxon>
        <taxon>Brassiceae</taxon>
        <taxon>Brassica</taxon>
    </lineage>
</organism>
<protein>
    <submittedName>
        <fullName evidence="1">(rape) hypothetical protein</fullName>
    </submittedName>
</protein>
<reference evidence="1" key="1">
    <citation type="submission" date="2021-01" db="EMBL/GenBank/DDBJ databases">
        <authorList>
            <consortium name="Genoscope - CEA"/>
            <person name="William W."/>
        </authorList>
    </citation>
    <scope>NUCLEOTIDE SEQUENCE</scope>
</reference>
<dbReference type="EMBL" id="HG994363">
    <property type="protein sequence ID" value="CAF2042314.1"/>
    <property type="molecule type" value="Genomic_DNA"/>
</dbReference>
<accession>A0A816NZI9</accession>
<feature type="non-terminal residue" evidence="1">
    <location>
        <position position="1"/>
    </location>
</feature>
<sequence>ILGSILHTLSFHYRLRNTAKLLLPNQSISVSLLSLPLSPP</sequence>